<reference evidence="1" key="1">
    <citation type="submission" date="2022-06" db="EMBL/GenBank/DDBJ databases">
        <title>Uncovering the hologenomic basis of an extraordinary plant invasion.</title>
        <authorList>
            <person name="Bieker V.C."/>
            <person name="Martin M.D."/>
            <person name="Gilbert T."/>
            <person name="Hodgins K."/>
            <person name="Battlay P."/>
            <person name="Petersen B."/>
            <person name="Wilson J."/>
        </authorList>
    </citation>
    <scope>NUCLEOTIDE SEQUENCE</scope>
    <source>
        <strain evidence="1">AA19_3_7</strain>
        <tissue evidence="1">Leaf</tissue>
    </source>
</reference>
<keyword evidence="2" id="KW-1185">Reference proteome</keyword>
<dbReference type="AlphaFoldDB" id="A0AAD5C4D0"/>
<accession>A0AAD5C4D0</accession>
<organism evidence="1 2">
    <name type="scientific">Ambrosia artemisiifolia</name>
    <name type="common">Common ragweed</name>
    <dbReference type="NCBI Taxonomy" id="4212"/>
    <lineage>
        <taxon>Eukaryota</taxon>
        <taxon>Viridiplantae</taxon>
        <taxon>Streptophyta</taxon>
        <taxon>Embryophyta</taxon>
        <taxon>Tracheophyta</taxon>
        <taxon>Spermatophyta</taxon>
        <taxon>Magnoliopsida</taxon>
        <taxon>eudicotyledons</taxon>
        <taxon>Gunneridae</taxon>
        <taxon>Pentapetalae</taxon>
        <taxon>asterids</taxon>
        <taxon>campanulids</taxon>
        <taxon>Asterales</taxon>
        <taxon>Asteraceae</taxon>
        <taxon>Asteroideae</taxon>
        <taxon>Heliantheae alliance</taxon>
        <taxon>Heliantheae</taxon>
        <taxon>Ambrosia</taxon>
    </lineage>
</organism>
<evidence type="ECO:0000313" key="2">
    <source>
        <dbReference type="Proteomes" id="UP001206925"/>
    </source>
</evidence>
<feature type="non-terminal residue" evidence="1">
    <location>
        <position position="1"/>
    </location>
</feature>
<gene>
    <name evidence="1" type="ORF">M8C21_009102</name>
</gene>
<dbReference type="Proteomes" id="UP001206925">
    <property type="component" value="Unassembled WGS sequence"/>
</dbReference>
<sequence length="76" mass="9123">MRCYPDHSVDTFWLQKLRLFLDKENGFKAFNLYIHTDQEVIVSEKLKAIELPPYELEHIELHFEDQESSDHVAFVE</sequence>
<proteinExistence type="predicted"/>
<comment type="caution">
    <text evidence="1">The sequence shown here is derived from an EMBL/GenBank/DDBJ whole genome shotgun (WGS) entry which is preliminary data.</text>
</comment>
<dbReference type="EMBL" id="JAMZMK010009671">
    <property type="protein sequence ID" value="KAI7734684.1"/>
    <property type="molecule type" value="Genomic_DNA"/>
</dbReference>
<name>A0AAD5C4D0_AMBAR</name>
<protein>
    <submittedName>
        <fullName evidence="1">Uncharacterized protein</fullName>
    </submittedName>
</protein>
<evidence type="ECO:0000313" key="1">
    <source>
        <dbReference type="EMBL" id="KAI7734684.1"/>
    </source>
</evidence>